<name>A0A8B6X8P9_9BURK</name>
<dbReference type="InterPro" id="IPR036291">
    <property type="entry name" value="NAD(P)-bd_dom_sf"/>
</dbReference>
<keyword evidence="3" id="KW-0521">NADP</keyword>
<dbReference type="GO" id="GO:0005737">
    <property type="term" value="C:cytoplasm"/>
    <property type="evidence" value="ECO:0007669"/>
    <property type="project" value="UniProtKB-SubCell"/>
</dbReference>
<dbReference type="Gene3D" id="3.40.50.720">
    <property type="entry name" value="NAD(P)-binding Rossmann-like Domain"/>
    <property type="match status" value="1"/>
</dbReference>
<keyword evidence="2" id="KW-0963">Cytoplasm</keyword>
<reference evidence="6" key="2">
    <citation type="journal article" date="1999" name="Biochemistry">
        <title>Structure of tropinone reductase-II complexed with NADP+ and pseudotropine at 1.9 A resolution: implication for stereospecific substrate binding and catalysis.</title>
        <authorList>
            <person name="Yamashita A."/>
            <person name="Kato H."/>
            <person name="Wakatsuki S."/>
            <person name="Tomizaki T."/>
            <person name="Nakatsu T."/>
            <person name="Nakajima K."/>
            <person name="Hashimoto T."/>
            <person name="Yamada Y."/>
            <person name="Oda J."/>
        </authorList>
    </citation>
    <scope>NUCLEOTIDE SEQUENCE</scope>
</reference>
<dbReference type="AlphaFoldDB" id="A0A8B6X8P9"/>
<evidence type="ECO:0000256" key="2">
    <source>
        <dbReference type="ARBA" id="ARBA00022490"/>
    </source>
</evidence>
<evidence type="ECO:0000256" key="3">
    <source>
        <dbReference type="ARBA" id="ARBA00022857"/>
    </source>
</evidence>
<evidence type="ECO:0000313" key="6">
    <source>
        <dbReference type="RefSeq" id="WP_051377877.1"/>
    </source>
</evidence>
<proteinExistence type="predicted"/>
<reference evidence="6" key="1">
    <citation type="journal article" date="1998" name="J. Mol. Biol.">
        <title>The refined crystal structure of Drosophila lebanonensis alcohol dehydrogenase at 1.9-A resolution.</title>
        <authorList>
            <person name="Benach J."/>
            <person name="Atrian S."/>
            <person name="Gonzalez-Duarte R."/>
            <person name="Ladenstein R."/>
        </authorList>
    </citation>
    <scope>NUCLEOTIDE SEQUENCE</scope>
</reference>
<evidence type="ECO:0000313" key="5">
    <source>
        <dbReference type="Proteomes" id="UP000675920"/>
    </source>
</evidence>
<dbReference type="Pfam" id="PF00106">
    <property type="entry name" value="adh_short"/>
    <property type="match status" value="1"/>
</dbReference>
<dbReference type="Proteomes" id="UP000675920">
    <property type="component" value="Unplaced"/>
</dbReference>
<keyword evidence="4" id="KW-0560">Oxidoreductase</keyword>
<evidence type="ECO:0000256" key="4">
    <source>
        <dbReference type="ARBA" id="ARBA00023002"/>
    </source>
</evidence>
<dbReference type="GO" id="GO:0006729">
    <property type="term" value="P:tetrahydrobiopterin biosynthetic process"/>
    <property type="evidence" value="ECO:0007669"/>
    <property type="project" value="TreeGrafter"/>
</dbReference>
<dbReference type="InterPro" id="IPR051721">
    <property type="entry name" value="Biopterin_syn/organic_redct"/>
</dbReference>
<dbReference type="PANTHER" id="PTHR44085:SF2">
    <property type="entry name" value="SEPIAPTERIN REDUCTASE"/>
    <property type="match status" value="1"/>
</dbReference>
<accession>A0A8B6X8P9</accession>
<dbReference type="PANTHER" id="PTHR44085">
    <property type="entry name" value="SEPIAPTERIN REDUCTASE"/>
    <property type="match status" value="1"/>
</dbReference>
<dbReference type="SUPFAM" id="SSF51735">
    <property type="entry name" value="NAD(P)-binding Rossmann-fold domains"/>
    <property type="match status" value="1"/>
</dbReference>
<sequence>MARLALITGGSRGLGAAFVAQLQAEGWEVVEFSRAAPHACSVKVDLGALAASGPVLDAKLAELAARDWDEVLAVLNAATLAPIGPTARKPPAEVLGNLDLNLKAPVLFAALFVKHFQRHAARKLLANISSGAALKGYAGWSLYCAAKAGLENHVRSIALEQAGEAHPVLAVNVDPGVMDTEMQAAIRATGIDDFPAVERFHGLQAAGMLRAPETVAVIILGELARVTEGGGRIDTATHR</sequence>
<protein>
    <submittedName>
        <fullName evidence="6">SDR family NAD(P)-dependent oxidoreductase</fullName>
    </submittedName>
</protein>
<dbReference type="OrthoDB" id="9794387at2"/>
<reference evidence="6" key="3">
    <citation type="submission" date="2025-08" db="UniProtKB">
        <authorList>
            <consortium name="RefSeq"/>
        </authorList>
    </citation>
    <scope>IDENTIFICATION</scope>
</reference>
<dbReference type="GO" id="GO:0004757">
    <property type="term" value="F:sepiapterin reductase (NADP+) activity"/>
    <property type="evidence" value="ECO:0007669"/>
    <property type="project" value="TreeGrafter"/>
</dbReference>
<keyword evidence="5" id="KW-1185">Reference proteome</keyword>
<dbReference type="InterPro" id="IPR002347">
    <property type="entry name" value="SDR_fam"/>
</dbReference>
<dbReference type="PRINTS" id="PR00081">
    <property type="entry name" value="GDHRDH"/>
</dbReference>
<organism evidence="5 6">
    <name type="scientific">Derxia gummosa DSM 723</name>
    <dbReference type="NCBI Taxonomy" id="1121388"/>
    <lineage>
        <taxon>Bacteria</taxon>
        <taxon>Pseudomonadati</taxon>
        <taxon>Pseudomonadota</taxon>
        <taxon>Betaproteobacteria</taxon>
        <taxon>Burkholderiales</taxon>
        <taxon>Alcaligenaceae</taxon>
        <taxon>Derxia</taxon>
    </lineage>
</organism>
<dbReference type="RefSeq" id="WP_051377877.1">
    <property type="nucleotide sequence ID" value="NZ_AXWS01000007.1"/>
</dbReference>
<evidence type="ECO:0000256" key="1">
    <source>
        <dbReference type="ARBA" id="ARBA00004496"/>
    </source>
</evidence>
<comment type="subcellular location">
    <subcellularLocation>
        <location evidence="1">Cytoplasm</location>
    </subcellularLocation>
</comment>